<evidence type="ECO:0008006" key="4">
    <source>
        <dbReference type="Google" id="ProtNLM"/>
    </source>
</evidence>
<gene>
    <name evidence="2" type="ORF">AJ80_06271</name>
</gene>
<comment type="caution">
    <text evidence="2">The sequence shown here is derived from an EMBL/GenBank/DDBJ whole genome shotgun (WGS) entry which is preliminary data.</text>
</comment>
<evidence type="ECO:0000256" key="1">
    <source>
        <dbReference type="SAM" id="MobiDB-lite"/>
    </source>
</evidence>
<evidence type="ECO:0000313" key="2">
    <source>
        <dbReference type="EMBL" id="PGH13521.1"/>
    </source>
</evidence>
<feature type="region of interest" description="Disordered" evidence="1">
    <location>
        <begin position="1"/>
        <end position="69"/>
    </location>
</feature>
<dbReference type="InterPro" id="IPR021036">
    <property type="entry name" value="Ribosomal_mS45"/>
</dbReference>
<accession>A0A2B7XXM0</accession>
<dbReference type="GO" id="GO:0032543">
    <property type="term" value="P:mitochondrial translation"/>
    <property type="evidence" value="ECO:0007669"/>
    <property type="project" value="TreeGrafter"/>
</dbReference>
<protein>
    <recommendedName>
        <fullName evidence="4">Eukaryotic mitochondrial regulator protein-domain-containing protein</fullName>
    </recommendedName>
</protein>
<dbReference type="STRING" id="1447883.A0A2B7XXM0"/>
<keyword evidence="3" id="KW-1185">Reference proteome</keyword>
<reference evidence="2 3" key="1">
    <citation type="submission" date="2017-10" db="EMBL/GenBank/DDBJ databases">
        <title>Comparative genomics in systemic dimorphic fungi from Ajellomycetaceae.</title>
        <authorList>
            <person name="Munoz J.F."/>
            <person name="Mcewen J.G."/>
            <person name="Clay O.K."/>
            <person name="Cuomo C.A."/>
        </authorList>
    </citation>
    <scope>NUCLEOTIDE SEQUENCE [LARGE SCALE GENOMIC DNA]</scope>
    <source>
        <strain evidence="2 3">UAMH7299</strain>
    </source>
</reference>
<feature type="compositionally biased region" description="Basic and acidic residues" evidence="1">
    <location>
        <begin position="110"/>
        <end position="125"/>
    </location>
</feature>
<sequence>MPPRLPCPRRLSCSLSSRLSSSSAQPSPFSSPLLLSSSSYSTPSQQLSRFQSTEARSDTTETVPDTPEVIRRRIADSWLNGPGRVFKTPLPGSTNYLSAYDQQGKLIRSRQPESENATKKSDDGKAASAEEPIGEVPPEDREDLKPFPANPAFVSQSVLSEELRNEIYSQVKEKGKSVRAVSVMFGVDMRRVGAVVRLVELEKRWVKEKKPLALPYARAVHQMIPTTPFVKPPRFPSPHEPINDLPVHRLTDPQIFYPVSESRQFTRVDAGRVFSAAPAQTDDATRPAHNTPDSIAQVTHNPGRIEKVGKKDEQVLLPADLRIPHPHLVAYEHDRIHLAQEKKQRSQRFAERLDAEEAADKDRKDRQKQKIADATNRVVSHGGRYEFRFRDAVVSRENTGADGWGTKAPGKRYGVPNYDRKRGAVKIPTRVDV</sequence>
<proteinExistence type="predicted"/>
<dbReference type="Pfam" id="PF12298">
    <property type="entry name" value="Bot1p"/>
    <property type="match status" value="1"/>
</dbReference>
<dbReference type="Proteomes" id="UP000224634">
    <property type="component" value="Unassembled WGS sequence"/>
</dbReference>
<organism evidence="2 3">
    <name type="scientific">Polytolypa hystricis (strain UAMH7299)</name>
    <dbReference type="NCBI Taxonomy" id="1447883"/>
    <lineage>
        <taxon>Eukaryota</taxon>
        <taxon>Fungi</taxon>
        <taxon>Dikarya</taxon>
        <taxon>Ascomycota</taxon>
        <taxon>Pezizomycotina</taxon>
        <taxon>Eurotiomycetes</taxon>
        <taxon>Eurotiomycetidae</taxon>
        <taxon>Onygenales</taxon>
        <taxon>Onygenales incertae sedis</taxon>
        <taxon>Polytolypa</taxon>
    </lineage>
</organism>
<feature type="compositionally biased region" description="Low complexity" evidence="1">
    <location>
        <begin position="8"/>
        <end position="49"/>
    </location>
</feature>
<name>A0A2B7XXM0_POLH7</name>
<dbReference type="GO" id="GO:0005763">
    <property type="term" value="C:mitochondrial small ribosomal subunit"/>
    <property type="evidence" value="ECO:0007669"/>
    <property type="project" value="TreeGrafter"/>
</dbReference>
<dbReference type="PANTHER" id="PTHR28158:SF1">
    <property type="entry name" value="SMALL RIBOSOMAL SUBUNIT PROTEIN MS45"/>
    <property type="match status" value="1"/>
</dbReference>
<dbReference type="GO" id="GO:0003735">
    <property type="term" value="F:structural constituent of ribosome"/>
    <property type="evidence" value="ECO:0007669"/>
    <property type="project" value="TreeGrafter"/>
</dbReference>
<dbReference type="AlphaFoldDB" id="A0A2B7XXM0"/>
<evidence type="ECO:0000313" key="3">
    <source>
        <dbReference type="Proteomes" id="UP000224634"/>
    </source>
</evidence>
<feature type="region of interest" description="Disordered" evidence="1">
    <location>
        <begin position="398"/>
        <end position="417"/>
    </location>
</feature>
<dbReference type="PANTHER" id="PTHR28158">
    <property type="entry name" value="37S RIBOSOMAL PROTEIN S35, MITOCHONDRIAL"/>
    <property type="match status" value="1"/>
</dbReference>
<feature type="region of interest" description="Disordered" evidence="1">
    <location>
        <begin position="107"/>
        <end position="146"/>
    </location>
</feature>
<dbReference type="OrthoDB" id="10052321at2759"/>
<dbReference type="EMBL" id="PDNA01000103">
    <property type="protein sequence ID" value="PGH13521.1"/>
    <property type="molecule type" value="Genomic_DNA"/>
</dbReference>